<accession>A0ABP3F3W1</accession>
<sequence>MNGMKLGTEAARLLAAADCCEIERGLSDAEFRRIEREYGFEFADDHRAFLAAGLPVSEPPEEGATWENPWPDWRHGEPEAIRQQLDWPVEGIVLAVQHGYWHSAWGQRPADPDDALAEARALLARVPKLVPVYAHRFLPAGAGSYGHPVLSIWGTDIICYGTDLLDYVNHEFDDFAAHTPDNWRPQATVGFWRDFLSSI</sequence>
<dbReference type="RefSeq" id="WP_344158785.1">
    <property type="nucleotide sequence ID" value="NZ_BAAABV010000015.1"/>
</dbReference>
<dbReference type="PANTHER" id="PTHR32011">
    <property type="entry name" value="OS08G0472400 PROTEIN"/>
    <property type="match status" value="1"/>
</dbReference>
<keyword evidence="2" id="KW-1185">Reference proteome</keyword>
<name>A0ABP3F3W1_9ACTN</name>
<evidence type="ECO:0008006" key="3">
    <source>
        <dbReference type="Google" id="ProtNLM"/>
    </source>
</evidence>
<comment type="caution">
    <text evidence="1">The sequence shown here is derived from an EMBL/GenBank/DDBJ whole genome shotgun (WGS) entry which is preliminary data.</text>
</comment>
<evidence type="ECO:0000313" key="1">
    <source>
        <dbReference type="EMBL" id="GAA0290836.1"/>
    </source>
</evidence>
<reference evidence="2" key="1">
    <citation type="journal article" date="2019" name="Int. J. Syst. Evol. Microbiol.">
        <title>The Global Catalogue of Microorganisms (GCM) 10K type strain sequencing project: providing services to taxonomists for standard genome sequencing and annotation.</title>
        <authorList>
            <consortium name="The Broad Institute Genomics Platform"/>
            <consortium name="The Broad Institute Genome Sequencing Center for Infectious Disease"/>
            <person name="Wu L."/>
            <person name="Ma J."/>
        </authorList>
    </citation>
    <scope>NUCLEOTIDE SEQUENCE [LARGE SCALE GENOMIC DNA]</scope>
    <source>
        <strain evidence="2">JCM 4505</strain>
    </source>
</reference>
<dbReference type="Proteomes" id="UP001501867">
    <property type="component" value="Unassembled WGS sequence"/>
</dbReference>
<proteinExistence type="predicted"/>
<dbReference type="EMBL" id="BAAABV010000015">
    <property type="protein sequence ID" value="GAA0290836.1"/>
    <property type="molecule type" value="Genomic_DNA"/>
</dbReference>
<gene>
    <name evidence="1" type="ORF">GCM10010302_31740</name>
</gene>
<dbReference type="PANTHER" id="PTHR32011:SF2">
    <property type="entry name" value="OS08G0472400 PROTEIN"/>
    <property type="match status" value="1"/>
</dbReference>
<organism evidence="1 2">
    <name type="scientific">Streptomyces polychromogenes</name>
    <dbReference type="NCBI Taxonomy" id="67342"/>
    <lineage>
        <taxon>Bacteria</taxon>
        <taxon>Bacillati</taxon>
        <taxon>Actinomycetota</taxon>
        <taxon>Actinomycetes</taxon>
        <taxon>Kitasatosporales</taxon>
        <taxon>Streptomycetaceae</taxon>
        <taxon>Streptomyces</taxon>
    </lineage>
</organism>
<protein>
    <recommendedName>
        <fullName evidence="3">SMI1/KNR4 family protein</fullName>
    </recommendedName>
</protein>
<evidence type="ECO:0000313" key="2">
    <source>
        <dbReference type="Proteomes" id="UP001501867"/>
    </source>
</evidence>